<sequence>MKNLLKKLLALVVVGTMGFAQDIQVFTADNSDGKITPKTIEEAFLKVGFFVAENRDMNIPFKKQFNESSFDVYNLFTFYSKPDTLTLVKEHSEIGLFAPLSMSIYTKKGEKTISVSTLTTESLATILGIPKDDKTLLKIGNMVKEALKTAMPNGQFVKLPYETKAIVGERVTRFEMDMEADSWEDTKDEFQMSFEGELSPNGFVMAGFSDLNYDFEENNYEGYNFYDVYSICKLPVIYTVAKVRPEAGAFAPCSLYLYKKKDENKMHVAFPSVYNWISAMAIDDKASLEVLDDAQKRMEKILSGLME</sequence>
<protein>
    <submittedName>
        <fullName evidence="2">DUF302 domain-containing protein</fullName>
    </submittedName>
</protein>
<dbReference type="Proteomes" id="UP001169069">
    <property type="component" value="Unassembled WGS sequence"/>
</dbReference>
<keyword evidence="3" id="KW-1185">Reference proteome</keyword>
<comment type="caution">
    <text evidence="2">The sequence shown here is derived from an EMBL/GenBank/DDBJ whole genome shotgun (WGS) entry which is preliminary data.</text>
</comment>
<keyword evidence="1" id="KW-0732">Signal</keyword>
<dbReference type="EMBL" id="JAQIBD010000005">
    <property type="protein sequence ID" value="MDM5272727.1"/>
    <property type="molecule type" value="Genomic_DNA"/>
</dbReference>
<feature type="chain" id="PRO_5045998261" evidence="1">
    <location>
        <begin position="23"/>
        <end position="307"/>
    </location>
</feature>
<evidence type="ECO:0000313" key="3">
    <source>
        <dbReference type="Proteomes" id="UP001169069"/>
    </source>
</evidence>
<gene>
    <name evidence="2" type="ORF">PGH07_11135</name>
</gene>
<dbReference type="SUPFAM" id="SSF103247">
    <property type="entry name" value="TT1751-like"/>
    <property type="match status" value="2"/>
</dbReference>
<proteinExistence type="predicted"/>
<accession>A0ABT7R0W9</accession>
<evidence type="ECO:0000313" key="2">
    <source>
        <dbReference type="EMBL" id="MDM5272727.1"/>
    </source>
</evidence>
<dbReference type="RefSeq" id="WP_289414573.1">
    <property type="nucleotide sequence ID" value="NZ_JAQIBD010000005.1"/>
</dbReference>
<dbReference type="InterPro" id="IPR035923">
    <property type="entry name" value="TT1751-like_sf"/>
</dbReference>
<name>A0ABT7R0W9_9BACT</name>
<feature type="signal peptide" evidence="1">
    <location>
        <begin position="1"/>
        <end position="22"/>
    </location>
</feature>
<organism evidence="2 3">
    <name type="scientific">Sulfurovum zhangzhouensis</name>
    <dbReference type="NCBI Taxonomy" id="3019067"/>
    <lineage>
        <taxon>Bacteria</taxon>
        <taxon>Pseudomonadati</taxon>
        <taxon>Campylobacterota</taxon>
        <taxon>Epsilonproteobacteria</taxon>
        <taxon>Campylobacterales</taxon>
        <taxon>Sulfurovaceae</taxon>
        <taxon>Sulfurovum</taxon>
    </lineage>
</organism>
<dbReference type="Gene3D" id="3.30.310.70">
    <property type="entry name" value="TT1751-like domain"/>
    <property type="match status" value="2"/>
</dbReference>
<evidence type="ECO:0000256" key="1">
    <source>
        <dbReference type="SAM" id="SignalP"/>
    </source>
</evidence>
<reference evidence="2" key="1">
    <citation type="submission" date="2023-01" db="EMBL/GenBank/DDBJ databases">
        <title>Sulfurovum sp. zt1-1 genome assembly.</title>
        <authorList>
            <person name="Wang J."/>
        </authorList>
    </citation>
    <scope>NUCLEOTIDE SEQUENCE</scope>
    <source>
        <strain evidence="2">Zt1-1</strain>
    </source>
</reference>